<dbReference type="Proteomes" id="UP000644147">
    <property type="component" value="Unassembled WGS sequence"/>
</dbReference>
<gene>
    <name evidence="5" type="ORF">I5M27_12855</name>
</gene>
<reference evidence="5 6" key="1">
    <citation type="submission" date="2020-12" db="EMBL/GenBank/DDBJ databases">
        <title>Bacterial novel species Adhaeribacter sp. BT258 isolated from soil.</title>
        <authorList>
            <person name="Jung H.-Y."/>
        </authorList>
    </citation>
    <scope>NUCLEOTIDE SEQUENCE [LARGE SCALE GENOMIC DNA]</scope>
    <source>
        <strain evidence="5 6">BT258</strain>
    </source>
</reference>
<dbReference type="Pfam" id="PF00589">
    <property type="entry name" value="Phage_integrase"/>
    <property type="match status" value="1"/>
</dbReference>
<name>A0ABS1C3D8_9BACT</name>
<dbReference type="CDD" id="cd01185">
    <property type="entry name" value="INTN1_C_like"/>
    <property type="match status" value="1"/>
</dbReference>
<feature type="domain" description="Tyr recombinase" evidence="4">
    <location>
        <begin position="202"/>
        <end position="370"/>
    </location>
</feature>
<organism evidence="5 6">
    <name type="scientific">Adhaeribacter terrigena</name>
    <dbReference type="NCBI Taxonomy" id="2793070"/>
    <lineage>
        <taxon>Bacteria</taxon>
        <taxon>Pseudomonadati</taxon>
        <taxon>Bacteroidota</taxon>
        <taxon>Cytophagia</taxon>
        <taxon>Cytophagales</taxon>
        <taxon>Hymenobacteraceae</taxon>
        <taxon>Adhaeribacter</taxon>
    </lineage>
</organism>
<dbReference type="PANTHER" id="PTHR30349:SF64">
    <property type="entry name" value="PROPHAGE INTEGRASE INTD-RELATED"/>
    <property type="match status" value="1"/>
</dbReference>
<evidence type="ECO:0000256" key="3">
    <source>
        <dbReference type="ARBA" id="ARBA00023172"/>
    </source>
</evidence>
<dbReference type="Pfam" id="PF13102">
    <property type="entry name" value="Phage_int_SAM_5"/>
    <property type="match status" value="1"/>
</dbReference>
<dbReference type="SUPFAM" id="SSF56349">
    <property type="entry name" value="DNA breaking-rejoining enzymes"/>
    <property type="match status" value="1"/>
</dbReference>
<dbReference type="EMBL" id="JAEHFX010000006">
    <property type="protein sequence ID" value="MBK0403877.1"/>
    <property type="molecule type" value="Genomic_DNA"/>
</dbReference>
<evidence type="ECO:0000256" key="1">
    <source>
        <dbReference type="ARBA" id="ARBA00008857"/>
    </source>
</evidence>
<dbReference type="InterPro" id="IPR011010">
    <property type="entry name" value="DNA_brk_join_enz"/>
</dbReference>
<sequence>MKNIRITLRTKPIKNNKESIRLDCAPPLVNPATGKKTRWIYTGLFLYAKPKNQLEREHNKETKALAESIRAQRLLEVQAGQYGFIEEKAVEVNLIEYYTALAIKRDNGEYGVWQCSLKHIKEFFEPNKTLNDLKLSECEAYREYLLQAAQNNNFKTEKTGISQNTASVYFSKLKTALKEAYKKEILKTDLNGRLPIIRATETDRQFLSMEELQALVNADCRRPELKQAALFSALTGMRHSDIKKLTWCEVQHSKTGGYFLRYRQQKTGGSELLPVSEQAVSLLGERGEDSSKVFELDYSKHNNDLLKEWVKNAGITKHITFHSFRHTYATLQISLGTDLFTLSKMLGHRELKTTQIYAKVMDKAKQEAANKIKLNF</sequence>
<dbReference type="InterPro" id="IPR013762">
    <property type="entry name" value="Integrase-like_cat_sf"/>
</dbReference>
<comment type="similarity">
    <text evidence="1">Belongs to the 'phage' integrase family.</text>
</comment>
<evidence type="ECO:0000313" key="5">
    <source>
        <dbReference type="EMBL" id="MBK0403877.1"/>
    </source>
</evidence>
<dbReference type="Gene3D" id="1.10.443.10">
    <property type="entry name" value="Intergrase catalytic core"/>
    <property type="match status" value="1"/>
</dbReference>
<dbReference type="InterPro" id="IPR050090">
    <property type="entry name" value="Tyrosine_recombinase_XerCD"/>
</dbReference>
<keyword evidence="2" id="KW-0238">DNA-binding</keyword>
<dbReference type="RefSeq" id="WP_200506649.1">
    <property type="nucleotide sequence ID" value="NZ_JAEHFX010000006.1"/>
</dbReference>
<keyword evidence="6" id="KW-1185">Reference proteome</keyword>
<dbReference type="PROSITE" id="PS51898">
    <property type="entry name" value="TYR_RECOMBINASE"/>
    <property type="match status" value="1"/>
</dbReference>
<evidence type="ECO:0000259" key="4">
    <source>
        <dbReference type="PROSITE" id="PS51898"/>
    </source>
</evidence>
<proteinExistence type="inferred from homology"/>
<dbReference type="PANTHER" id="PTHR30349">
    <property type="entry name" value="PHAGE INTEGRASE-RELATED"/>
    <property type="match status" value="1"/>
</dbReference>
<dbReference type="InterPro" id="IPR010998">
    <property type="entry name" value="Integrase_recombinase_N"/>
</dbReference>
<comment type="caution">
    <text evidence="5">The sequence shown here is derived from an EMBL/GenBank/DDBJ whole genome shotgun (WGS) entry which is preliminary data.</text>
</comment>
<accession>A0ABS1C3D8</accession>
<evidence type="ECO:0000256" key="2">
    <source>
        <dbReference type="ARBA" id="ARBA00023125"/>
    </source>
</evidence>
<keyword evidence="3" id="KW-0233">DNA recombination</keyword>
<protein>
    <submittedName>
        <fullName evidence="5">Site-specific integrase</fullName>
    </submittedName>
</protein>
<evidence type="ECO:0000313" key="6">
    <source>
        <dbReference type="Proteomes" id="UP000644147"/>
    </source>
</evidence>
<dbReference type="InterPro" id="IPR002104">
    <property type="entry name" value="Integrase_catalytic"/>
</dbReference>
<dbReference type="Gene3D" id="1.10.150.130">
    <property type="match status" value="1"/>
</dbReference>
<dbReference type="InterPro" id="IPR025269">
    <property type="entry name" value="SAM-like_dom"/>
</dbReference>